<comment type="caution">
    <text evidence="2">The sequence shown here is derived from an EMBL/GenBank/DDBJ whole genome shotgun (WGS) entry which is preliminary data.</text>
</comment>
<dbReference type="EMBL" id="JACIUV010000004">
    <property type="protein sequence ID" value="MBB1117353.1"/>
    <property type="molecule type" value="Genomic_DNA"/>
</dbReference>
<dbReference type="AlphaFoldDB" id="A0A7W3V0P2"/>
<organism evidence="2 3">
    <name type="scientific">Stenotrophomonas koreensis</name>
    <dbReference type="NCBI Taxonomy" id="266128"/>
    <lineage>
        <taxon>Bacteria</taxon>
        <taxon>Pseudomonadati</taxon>
        <taxon>Pseudomonadota</taxon>
        <taxon>Gammaproteobacteria</taxon>
        <taxon>Lysobacterales</taxon>
        <taxon>Lysobacteraceae</taxon>
        <taxon>Stenotrophomonas</taxon>
    </lineage>
</organism>
<protein>
    <submittedName>
        <fullName evidence="2">Uncharacterized protein</fullName>
    </submittedName>
</protein>
<feature type="signal peptide" evidence="1">
    <location>
        <begin position="1"/>
        <end position="20"/>
    </location>
</feature>
<keyword evidence="1" id="KW-0732">Signal</keyword>
<dbReference type="RefSeq" id="WP_182622395.1">
    <property type="nucleotide sequence ID" value="NZ_JACIUV010000004.1"/>
</dbReference>
<evidence type="ECO:0000313" key="2">
    <source>
        <dbReference type="EMBL" id="MBB1117353.1"/>
    </source>
</evidence>
<sequence>MKRVSVAMACVLLAGWGAQDAGGQLPDGSGQAVPATATAPLQASASGVAGLPPVPDARQVLSLISDVDGAGALSYPIVNGATINHWHAHAFQSQQTRYYTGFAWLSPSVYGSAQAHYPEPGQQAVLAQATFVLTPGAEPAWRWEGSELDIGAFGGYGRGNRVDTARQVQSWPMPDGDLLLVVPALYDDSGITQRTLELLHFSGSLPQGGDDRRWRHLGTLDAGSDNSASCGEANPRIACRDVTGQLRFVAEPGQALPALSVDYPDTAGTAAQHYRYDPRSRRYQRD</sequence>
<accession>A0A7W3V0P2</accession>
<evidence type="ECO:0000313" key="3">
    <source>
        <dbReference type="Proteomes" id="UP000550609"/>
    </source>
</evidence>
<reference evidence="2 3" key="1">
    <citation type="submission" date="2020-08" db="EMBL/GenBank/DDBJ databases">
        <title>Stenotrophomonas sp. W1S232.</title>
        <authorList>
            <person name="Deng Y."/>
        </authorList>
    </citation>
    <scope>NUCLEOTIDE SEQUENCE [LARGE SCALE GENOMIC DNA]</scope>
    <source>
        <strain evidence="2 3">W1S232</strain>
    </source>
</reference>
<evidence type="ECO:0000256" key="1">
    <source>
        <dbReference type="SAM" id="SignalP"/>
    </source>
</evidence>
<proteinExistence type="predicted"/>
<feature type="chain" id="PRO_5030869717" evidence="1">
    <location>
        <begin position="21"/>
        <end position="286"/>
    </location>
</feature>
<name>A0A7W3V0P2_9GAMM</name>
<gene>
    <name evidence="2" type="ORF">H4O09_09870</name>
</gene>
<dbReference type="Proteomes" id="UP000550609">
    <property type="component" value="Unassembled WGS sequence"/>
</dbReference>